<gene>
    <name evidence="2" type="ORF">SAMN04488529_101758</name>
</gene>
<protein>
    <submittedName>
        <fullName evidence="2">Putative ABC exporter</fullName>
    </submittedName>
</protein>
<evidence type="ECO:0000256" key="1">
    <source>
        <dbReference type="SAM" id="Phobius"/>
    </source>
</evidence>
<feature type="transmembrane region" description="Helical" evidence="1">
    <location>
        <begin position="372"/>
        <end position="392"/>
    </location>
</feature>
<feature type="transmembrane region" description="Helical" evidence="1">
    <location>
        <begin position="482"/>
        <end position="504"/>
    </location>
</feature>
<feature type="transmembrane region" description="Helical" evidence="1">
    <location>
        <begin position="33"/>
        <end position="51"/>
    </location>
</feature>
<dbReference type="STRING" id="94869.SAMN04488529_101758"/>
<feature type="transmembrane region" description="Helical" evidence="1">
    <location>
        <begin position="71"/>
        <end position="92"/>
    </location>
</feature>
<keyword evidence="3" id="KW-1185">Reference proteome</keyword>
<dbReference type="Pfam" id="PF16962">
    <property type="entry name" value="ABC_export"/>
    <property type="match status" value="1"/>
</dbReference>
<dbReference type="AlphaFoldDB" id="A0A1H0NAE1"/>
<evidence type="ECO:0000313" key="3">
    <source>
        <dbReference type="Proteomes" id="UP000198597"/>
    </source>
</evidence>
<keyword evidence="1" id="KW-0812">Transmembrane</keyword>
<sequence length="541" mass="61014">MKDLKILLYLDFLKIKNGLLDAIHNPLIFLKRFGPAIFFLVFFLIFSGNYSNTDNSSNITFIISNIVYTQVLGGIAIFASILILGVFSFYLCDYTPKNFTLSDIQYLFPSPLNNKIILFYSMVKSAIKGVGMFFLSIIFLIVILVSKTNISLVGLIPVAIGFFFILLFFISLSYLLFAIKVKTGLEKELKLISRIFTGLLFILISYYIYKLYTYEFDISLFLKDIGSSYLISIPIISSISKFSSLILMQTLVPPILDLLFLLSLIILNCYIFTILNVDYYEDIANSVSDLNEKIKVAKASRGFNYNTQVENKIKKVNIGISSKERAGVMALYWKCSVARKRRQTSIKKYLVFVLNIAISIGGAYATLKGYQLIALVSISVSTLYGVLIFTAASELPRELKNLYIYLIPGSPIAKIFATLLDEILLLVIRITIMFVPSIVLRHEYLILGIGVYIITILTTFVLRMQNLVMILLLPREEDVGPGMLSILFSMIIVMVPVGITVLTYSITTNPYIAFGALTIVISIYFGLLMLLCNTLFNKIEY</sequence>
<feature type="transmembrane region" description="Helical" evidence="1">
    <location>
        <begin position="412"/>
        <end position="432"/>
    </location>
</feature>
<reference evidence="2 3" key="1">
    <citation type="submission" date="2016-10" db="EMBL/GenBank/DDBJ databases">
        <authorList>
            <person name="de Groot N.N."/>
        </authorList>
    </citation>
    <scope>NUCLEOTIDE SEQUENCE [LARGE SCALE GENOMIC DNA]</scope>
    <source>
        <strain evidence="2 3">DSM 12272</strain>
    </source>
</reference>
<dbReference type="EMBL" id="FNJM01000001">
    <property type="protein sequence ID" value="SDO89631.1"/>
    <property type="molecule type" value="Genomic_DNA"/>
</dbReference>
<feature type="transmembrane region" description="Helical" evidence="1">
    <location>
        <begin position="125"/>
        <end position="146"/>
    </location>
</feature>
<evidence type="ECO:0000313" key="2">
    <source>
        <dbReference type="EMBL" id="SDO89631.1"/>
    </source>
</evidence>
<feature type="transmembrane region" description="Helical" evidence="1">
    <location>
        <begin position="444"/>
        <end position="462"/>
    </location>
</feature>
<dbReference type="OrthoDB" id="1719060at2"/>
<feature type="transmembrane region" description="Helical" evidence="1">
    <location>
        <begin position="152"/>
        <end position="179"/>
    </location>
</feature>
<dbReference type="Proteomes" id="UP000198597">
    <property type="component" value="Unassembled WGS sequence"/>
</dbReference>
<organism evidence="2 3">
    <name type="scientific">Clostridium gasigenes</name>
    <dbReference type="NCBI Taxonomy" id="94869"/>
    <lineage>
        <taxon>Bacteria</taxon>
        <taxon>Bacillati</taxon>
        <taxon>Bacillota</taxon>
        <taxon>Clostridia</taxon>
        <taxon>Eubacteriales</taxon>
        <taxon>Clostridiaceae</taxon>
        <taxon>Clostridium</taxon>
    </lineage>
</organism>
<feature type="transmembrane region" description="Helical" evidence="1">
    <location>
        <begin position="255"/>
        <end position="275"/>
    </location>
</feature>
<dbReference type="InterPro" id="IPR031584">
    <property type="entry name" value="Put_ABC_export"/>
</dbReference>
<name>A0A1H0NAE1_9CLOT</name>
<feature type="transmembrane region" description="Helical" evidence="1">
    <location>
        <begin position="191"/>
        <end position="209"/>
    </location>
</feature>
<keyword evidence="1" id="KW-1133">Transmembrane helix</keyword>
<proteinExistence type="predicted"/>
<feature type="transmembrane region" description="Helical" evidence="1">
    <location>
        <begin position="349"/>
        <end position="367"/>
    </location>
</feature>
<keyword evidence="1" id="KW-0472">Membrane</keyword>
<accession>A0A1H0NAE1</accession>
<feature type="transmembrane region" description="Helical" evidence="1">
    <location>
        <begin position="511"/>
        <end position="536"/>
    </location>
</feature>
<dbReference type="RefSeq" id="WP_089965978.1">
    <property type="nucleotide sequence ID" value="NZ_FNJM01000001.1"/>
</dbReference>